<gene>
    <name evidence="2" type="ORF">D9C73_000516</name>
</gene>
<proteinExistence type="predicted"/>
<protein>
    <submittedName>
        <fullName evidence="2">Uncharacterized protein</fullName>
    </submittedName>
</protein>
<keyword evidence="3" id="KW-1185">Reference proteome</keyword>
<dbReference type="EMBL" id="CM014078">
    <property type="protein sequence ID" value="TKS66460.1"/>
    <property type="molecule type" value="Genomic_DNA"/>
</dbReference>
<accession>A0A4U5TY85</accession>
<feature type="compositionally biased region" description="Basic and acidic residues" evidence="1">
    <location>
        <begin position="17"/>
        <end position="32"/>
    </location>
</feature>
<feature type="region of interest" description="Disordered" evidence="1">
    <location>
        <begin position="17"/>
        <end position="39"/>
    </location>
</feature>
<sequence>MRRATLFSLPMEMKMLRSGEESRQRDGMKESTGKQGYGGGERFACIPPEEMKSFYRYTQCCQQLHRTCGSQLSDWTVNKVLALSDYDDGHLDEGCAL</sequence>
<evidence type="ECO:0000256" key="1">
    <source>
        <dbReference type="SAM" id="MobiDB-lite"/>
    </source>
</evidence>
<name>A0A4U5TY85_COLLU</name>
<reference evidence="2 3" key="1">
    <citation type="submission" date="2019-01" db="EMBL/GenBank/DDBJ databases">
        <title>Genome Assembly of Collichthys lucidus.</title>
        <authorList>
            <person name="Cai M."/>
            <person name="Xiao S."/>
        </authorList>
    </citation>
    <scope>NUCLEOTIDE SEQUENCE [LARGE SCALE GENOMIC DNA]</scope>
    <source>
        <strain evidence="2">JT15FE1705JMU</strain>
        <tissue evidence="2">Muscle</tissue>
    </source>
</reference>
<evidence type="ECO:0000313" key="2">
    <source>
        <dbReference type="EMBL" id="TKS66460.1"/>
    </source>
</evidence>
<dbReference type="AlphaFoldDB" id="A0A4U5TY85"/>
<dbReference type="Proteomes" id="UP000298787">
    <property type="component" value="Chromosome 1"/>
</dbReference>
<evidence type="ECO:0000313" key="3">
    <source>
        <dbReference type="Proteomes" id="UP000298787"/>
    </source>
</evidence>
<organism evidence="2 3">
    <name type="scientific">Collichthys lucidus</name>
    <name type="common">Big head croaker</name>
    <name type="synonym">Sciaena lucida</name>
    <dbReference type="NCBI Taxonomy" id="240159"/>
    <lineage>
        <taxon>Eukaryota</taxon>
        <taxon>Metazoa</taxon>
        <taxon>Chordata</taxon>
        <taxon>Craniata</taxon>
        <taxon>Vertebrata</taxon>
        <taxon>Euteleostomi</taxon>
        <taxon>Actinopterygii</taxon>
        <taxon>Neopterygii</taxon>
        <taxon>Teleostei</taxon>
        <taxon>Neoteleostei</taxon>
        <taxon>Acanthomorphata</taxon>
        <taxon>Eupercaria</taxon>
        <taxon>Sciaenidae</taxon>
        <taxon>Collichthys</taxon>
    </lineage>
</organism>